<comment type="caution">
    <text evidence="1">The sequence shown here is derived from an EMBL/GenBank/DDBJ whole genome shotgun (WGS) entry which is preliminary data.</text>
</comment>
<protein>
    <submittedName>
        <fullName evidence="1">Uncharacterized protein</fullName>
    </submittedName>
</protein>
<evidence type="ECO:0000313" key="2">
    <source>
        <dbReference type="Proteomes" id="UP001189429"/>
    </source>
</evidence>
<feature type="non-terminal residue" evidence="1">
    <location>
        <position position="201"/>
    </location>
</feature>
<name>A0ABN9P8G5_9DINO</name>
<keyword evidence="2" id="KW-1185">Reference proteome</keyword>
<proteinExistence type="predicted"/>
<dbReference type="InterPro" id="IPR011989">
    <property type="entry name" value="ARM-like"/>
</dbReference>
<evidence type="ECO:0000313" key="1">
    <source>
        <dbReference type="EMBL" id="CAK0788234.1"/>
    </source>
</evidence>
<organism evidence="1 2">
    <name type="scientific">Prorocentrum cordatum</name>
    <dbReference type="NCBI Taxonomy" id="2364126"/>
    <lineage>
        <taxon>Eukaryota</taxon>
        <taxon>Sar</taxon>
        <taxon>Alveolata</taxon>
        <taxon>Dinophyceae</taxon>
        <taxon>Prorocentrales</taxon>
        <taxon>Prorocentraceae</taxon>
        <taxon>Prorocentrum</taxon>
    </lineage>
</organism>
<reference evidence="1" key="1">
    <citation type="submission" date="2023-10" db="EMBL/GenBank/DDBJ databases">
        <authorList>
            <person name="Chen Y."/>
            <person name="Shah S."/>
            <person name="Dougan E. K."/>
            <person name="Thang M."/>
            <person name="Chan C."/>
        </authorList>
    </citation>
    <scope>NUCLEOTIDE SEQUENCE [LARGE SCALE GENOMIC DNA]</scope>
</reference>
<dbReference type="Gene3D" id="1.25.10.10">
    <property type="entry name" value="Leucine-rich Repeat Variant"/>
    <property type="match status" value="1"/>
</dbReference>
<gene>
    <name evidence="1" type="ORF">PCOR1329_LOCUS172</name>
</gene>
<dbReference type="Proteomes" id="UP001189429">
    <property type="component" value="Unassembled WGS sequence"/>
</dbReference>
<dbReference type="EMBL" id="CAUYUJ010000012">
    <property type="protein sequence ID" value="CAK0788234.1"/>
    <property type="molecule type" value="Genomic_DNA"/>
</dbReference>
<accession>A0ABN9P8G5</accession>
<sequence length="201" mass="21379">MIKLLQIEDVDSQTQGLALLRRVYPHTSNVFASRLSDPACISSLMLILQTSGGSPWALDCPADQDAIQGFAALCSECVHFLRLVTREHGDVRMIVTFQDGVEALLAIVAQALGAPACAACDAFFRIAADACACVRQLADHDAVARKYMREAGHLAGVMRTLRCAVGSLEAAPAARARLEELAVSLLDIIAVFVGQAPAGRC</sequence>